<keyword evidence="1" id="KW-1133">Transmembrane helix</keyword>
<evidence type="ECO:0000256" key="1">
    <source>
        <dbReference type="SAM" id="Phobius"/>
    </source>
</evidence>
<dbReference type="AlphaFoldDB" id="A0A369QNK6"/>
<evidence type="ECO:0000313" key="3">
    <source>
        <dbReference type="Proteomes" id="UP000253919"/>
    </source>
</evidence>
<keyword evidence="1" id="KW-0812">Transmembrane</keyword>
<name>A0A369QNK6_9BACT</name>
<feature type="transmembrane region" description="Helical" evidence="1">
    <location>
        <begin position="6"/>
        <end position="24"/>
    </location>
</feature>
<gene>
    <name evidence="2" type="ORF">AHMF7616_04581</name>
</gene>
<dbReference type="Proteomes" id="UP000253919">
    <property type="component" value="Unassembled WGS sequence"/>
</dbReference>
<evidence type="ECO:0000313" key="2">
    <source>
        <dbReference type="EMBL" id="RDC65950.1"/>
    </source>
</evidence>
<reference evidence="2 3" key="1">
    <citation type="submission" date="2018-04" db="EMBL/GenBank/DDBJ databases">
        <title>Adhaeribacter sp. HMF7616 genome sequencing and assembly.</title>
        <authorList>
            <person name="Kang H."/>
            <person name="Kang J."/>
            <person name="Cha I."/>
            <person name="Kim H."/>
            <person name="Joh K."/>
        </authorList>
    </citation>
    <scope>NUCLEOTIDE SEQUENCE [LARGE SCALE GENOMIC DNA]</scope>
    <source>
        <strain evidence="2 3">HMF7616</strain>
    </source>
</reference>
<protein>
    <submittedName>
        <fullName evidence="2">Uncharacterized protein</fullName>
    </submittedName>
</protein>
<keyword evidence="3" id="KW-1185">Reference proteome</keyword>
<sequence>MQWQYGVIAVVLLTWVIWVGYHWLKQLWLPKPNKRRKYKGI</sequence>
<accession>A0A369QNK6</accession>
<keyword evidence="1" id="KW-0472">Membrane</keyword>
<dbReference type="RefSeq" id="WP_262511732.1">
    <property type="nucleotide sequence ID" value="NZ_QASA01000001.1"/>
</dbReference>
<comment type="caution">
    <text evidence="2">The sequence shown here is derived from an EMBL/GenBank/DDBJ whole genome shotgun (WGS) entry which is preliminary data.</text>
</comment>
<dbReference type="EMBL" id="QASA01000001">
    <property type="protein sequence ID" value="RDC65950.1"/>
    <property type="molecule type" value="Genomic_DNA"/>
</dbReference>
<organism evidence="2 3">
    <name type="scientific">Adhaeribacter pallidiroseus</name>
    <dbReference type="NCBI Taxonomy" id="2072847"/>
    <lineage>
        <taxon>Bacteria</taxon>
        <taxon>Pseudomonadati</taxon>
        <taxon>Bacteroidota</taxon>
        <taxon>Cytophagia</taxon>
        <taxon>Cytophagales</taxon>
        <taxon>Hymenobacteraceae</taxon>
        <taxon>Adhaeribacter</taxon>
    </lineage>
</organism>
<proteinExistence type="predicted"/>